<dbReference type="PANTHER" id="PTHR43880:SF12">
    <property type="entry name" value="ALCOHOL DEHYDROGENASE CLASS-3"/>
    <property type="match status" value="1"/>
</dbReference>
<dbReference type="SUPFAM" id="SSF51735">
    <property type="entry name" value="NAD(P)-binding Rossmann-fold domains"/>
    <property type="match status" value="1"/>
</dbReference>
<keyword evidence="4" id="KW-0560">Oxidoreductase</keyword>
<accession>A0A6J6CIT0</accession>
<dbReference type="InterPro" id="IPR036291">
    <property type="entry name" value="NAD(P)-bd_dom_sf"/>
</dbReference>
<evidence type="ECO:0000259" key="6">
    <source>
        <dbReference type="SMART" id="SM00829"/>
    </source>
</evidence>
<proteinExistence type="predicted"/>
<keyword evidence="3" id="KW-0862">Zinc</keyword>
<dbReference type="CDD" id="cd08279">
    <property type="entry name" value="Zn_ADH_class_III"/>
    <property type="match status" value="1"/>
</dbReference>
<dbReference type="InterPro" id="IPR020843">
    <property type="entry name" value="ER"/>
</dbReference>
<evidence type="ECO:0000256" key="3">
    <source>
        <dbReference type="ARBA" id="ARBA00022833"/>
    </source>
</evidence>
<dbReference type="GO" id="GO:0005829">
    <property type="term" value="C:cytosol"/>
    <property type="evidence" value="ECO:0007669"/>
    <property type="project" value="TreeGrafter"/>
</dbReference>
<comment type="cofactor">
    <cofactor evidence="1">
        <name>Zn(2+)</name>
        <dbReference type="ChEBI" id="CHEBI:29105"/>
    </cofactor>
</comment>
<dbReference type="Pfam" id="PF08240">
    <property type="entry name" value="ADH_N"/>
    <property type="match status" value="1"/>
</dbReference>
<sequence length="365" mass="37219">MRAALFTQVGVPLEVVDDVHLDPPRAGEVRVRVVACGVCHSDFSVISGTFPAMGPTVLGHEAAGVVVELGPGVTSLQVGDHVILTPNAACGTCAYCIKGLQSVCASSMVIATSMLPDGTSRLSRNGETVFHGLGVAAWADEIVVDAKGAIRIDDDLPLDVACVIGCAVQTGVGAAINTADIEPGDSVLVLGAGGVGICIVQGAAIAGAAQIIVSDPSESRREQAMRFGATHVIDPTEQDVVSVTMGLTGVGADVAFEAVGSAALVEVGIAAVRSGGTTVMVGAAPVDQTVAFSPVMAMFSEKKLVGSLLGSCWGPRDIPRLVALWRAGKLDLDAMVTARRPLEEVNEALADLEAGRGLRTVLMMS</sequence>
<dbReference type="InterPro" id="IPR013154">
    <property type="entry name" value="ADH-like_N"/>
</dbReference>
<dbReference type="Gene3D" id="3.90.180.10">
    <property type="entry name" value="Medium-chain alcohol dehydrogenases, catalytic domain"/>
    <property type="match status" value="1"/>
</dbReference>
<dbReference type="Gene3D" id="3.40.50.720">
    <property type="entry name" value="NAD(P)-binding Rossmann-like Domain"/>
    <property type="match status" value="1"/>
</dbReference>
<dbReference type="PANTHER" id="PTHR43880">
    <property type="entry name" value="ALCOHOL DEHYDROGENASE"/>
    <property type="match status" value="1"/>
</dbReference>
<dbReference type="SMART" id="SM00829">
    <property type="entry name" value="PKS_ER"/>
    <property type="match status" value="1"/>
</dbReference>
<feature type="domain" description="Enoyl reductase (ER)" evidence="6">
    <location>
        <begin position="10"/>
        <end position="362"/>
    </location>
</feature>
<reference evidence="7" key="1">
    <citation type="submission" date="2020-05" db="EMBL/GenBank/DDBJ databases">
        <authorList>
            <person name="Chiriac C."/>
            <person name="Salcher M."/>
            <person name="Ghai R."/>
            <person name="Kavagutti S V."/>
        </authorList>
    </citation>
    <scope>NUCLEOTIDE SEQUENCE</scope>
</reference>
<dbReference type="InterPro" id="IPR002328">
    <property type="entry name" value="ADH_Zn_CS"/>
</dbReference>
<evidence type="ECO:0000256" key="5">
    <source>
        <dbReference type="ARBA" id="ARBA00023027"/>
    </source>
</evidence>
<dbReference type="PROSITE" id="PS00059">
    <property type="entry name" value="ADH_ZINC"/>
    <property type="match status" value="1"/>
</dbReference>
<protein>
    <submittedName>
        <fullName evidence="7">Unannotated protein</fullName>
    </submittedName>
</protein>
<keyword evidence="5" id="KW-0520">NAD</keyword>
<evidence type="ECO:0000256" key="1">
    <source>
        <dbReference type="ARBA" id="ARBA00001947"/>
    </source>
</evidence>
<evidence type="ECO:0000256" key="4">
    <source>
        <dbReference type="ARBA" id="ARBA00023002"/>
    </source>
</evidence>
<dbReference type="GO" id="GO:0008270">
    <property type="term" value="F:zinc ion binding"/>
    <property type="evidence" value="ECO:0007669"/>
    <property type="project" value="InterPro"/>
</dbReference>
<dbReference type="FunFam" id="3.40.50.720:FF:000003">
    <property type="entry name" value="S-(hydroxymethyl)glutathione dehydrogenase"/>
    <property type="match status" value="1"/>
</dbReference>
<dbReference type="GO" id="GO:0046294">
    <property type="term" value="P:formaldehyde catabolic process"/>
    <property type="evidence" value="ECO:0007669"/>
    <property type="project" value="TreeGrafter"/>
</dbReference>
<gene>
    <name evidence="7" type="ORF">UFOPK1358_01544</name>
</gene>
<dbReference type="SUPFAM" id="SSF50129">
    <property type="entry name" value="GroES-like"/>
    <property type="match status" value="2"/>
</dbReference>
<dbReference type="AlphaFoldDB" id="A0A6J6CIT0"/>
<dbReference type="InterPro" id="IPR013149">
    <property type="entry name" value="ADH-like_C"/>
</dbReference>
<dbReference type="GO" id="GO:0051903">
    <property type="term" value="F:S-(hydroxymethyl)glutathione dehydrogenase [NAD(P)+] activity"/>
    <property type="evidence" value="ECO:0007669"/>
    <property type="project" value="TreeGrafter"/>
</dbReference>
<name>A0A6J6CIT0_9ZZZZ</name>
<dbReference type="Pfam" id="PF00107">
    <property type="entry name" value="ADH_zinc_N"/>
    <property type="match status" value="1"/>
</dbReference>
<evidence type="ECO:0000256" key="2">
    <source>
        <dbReference type="ARBA" id="ARBA00022723"/>
    </source>
</evidence>
<keyword evidence="2" id="KW-0479">Metal-binding</keyword>
<evidence type="ECO:0000313" key="7">
    <source>
        <dbReference type="EMBL" id="CAB4549718.1"/>
    </source>
</evidence>
<dbReference type="InterPro" id="IPR011032">
    <property type="entry name" value="GroES-like_sf"/>
</dbReference>
<dbReference type="EMBL" id="CAEZSF010000178">
    <property type="protein sequence ID" value="CAB4549718.1"/>
    <property type="molecule type" value="Genomic_DNA"/>
</dbReference>
<organism evidence="7">
    <name type="scientific">freshwater metagenome</name>
    <dbReference type="NCBI Taxonomy" id="449393"/>
    <lineage>
        <taxon>unclassified sequences</taxon>
        <taxon>metagenomes</taxon>
        <taxon>ecological metagenomes</taxon>
    </lineage>
</organism>